<comment type="caution">
    <text evidence="1">The sequence shown here is derived from an EMBL/GenBank/DDBJ whole genome shotgun (WGS) entry which is preliminary data.</text>
</comment>
<dbReference type="Proteomes" id="UP000276133">
    <property type="component" value="Unassembled WGS sequence"/>
</dbReference>
<organism evidence="1 2">
    <name type="scientific">Brachionus plicatilis</name>
    <name type="common">Marine rotifer</name>
    <name type="synonym">Brachionus muelleri</name>
    <dbReference type="NCBI Taxonomy" id="10195"/>
    <lineage>
        <taxon>Eukaryota</taxon>
        <taxon>Metazoa</taxon>
        <taxon>Spiralia</taxon>
        <taxon>Gnathifera</taxon>
        <taxon>Rotifera</taxon>
        <taxon>Eurotatoria</taxon>
        <taxon>Monogononta</taxon>
        <taxon>Pseudotrocha</taxon>
        <taxon>Ploima</taxon>
        <taxon>Brachionidae</taxon>
        <taxon>Brachionus</taxon>
    </lineage>
</organism>
<reference evidence="1 2" key="1">
    <citation type="journal article" date="2018" name="Sci. Rep.">
        <title>Genomic signatures of local adaptation to the degree of environmental predictability in rotifers.</title>
        <authorList>
            <person name="Franch-Gras L."/>
            <person name="Hahn C."/>
            <person name="Garcia-Roger E.M."/>
            <person name="Carmona M.J."/>
            <person name="Serra M."/>
            <person name="Gomez A."/>
        </authorList>
    </citation>
    <scope>NUCLEOTIDE SEQUENCE [LARGE SCALE GENOMIC DNA]</scope>
    <source>
        <strain evidence="1">HYR1</strain>
    </source>
</reference>
<accession>A0A3M7PVE8</accession>
<evidence type="ECO:0000313" key="2">
    <source>
        <dbReference type="Proteomes" id="UP000276133"/>
    </source>
</evidence>
<evidence type="ECO:0000313" key="1">
    <source>
        <dbReference type="EMBL" id="RNA02648.1"/>
    </source>
</evidence>
<name>A0A3M7PVE8_BRAPC</name>
<sequence length="75" mass="8594">MSGLVGSFLELKKCQIIFCLVSLMSGLIDEMKKSLKMFRCKKLGLKTEKFSNKNNKKSLNYEINVESNKIFILAE</sequence>
<keyword evidence="2" id="KW-1185">Reference proteome</keyword>
<gene>
    <name evidence="1" type="ORF">BpHYR1_015047</name>
</gene>
<dbReference type="EMBL" id="REGN01008802">
    <property type="protein sequence ID" value="RNA02648.1"/>
    <property type="molecule type" value="Genomic_DNA"/>
</dbReference>
<proteinExistence type="predicted"/>
<protein>
    <submittedName>
        <fullName evidence="1">Uncharacterized protein</fullName>
    </submittedName>
</protein>
<dbReference type="AlphaFoldDB" id="A0A3M7PVE8"/>